<dbReference type="InterPro" id="IPR036875">
    <property type="entry name" value="Znf_CCHC_sf"/>
</dbReference>
<evidence type="ECO:0000256" key="11">
    <source>
        <dbReference type="ARBA" id="ARBA00048078"/>
    </source>
</evidence>
<name>A0A6P4YE29_BRABE</name>
<evidence type="ECO:0000256" key="10">
    <source>
        <dbReference type="ARBA" id="ARBA00035804"/>
    </source>
</evidence>
<evidence type="ECO:0000256" key="9">
    <source>
        <dbReference type="ARBA" id="ARBA00023721"/>
    </source>
</evidence>
<keyword evidence="8" id="KW-0464">Manganese</keyword>
<comment type="cofactor">
    <cofactor evidence="2">
        <name>Mg(2+)</name>
        <dbReference type="ChEBI" id="CHEBI:18420"/>
    </cofactor>
</comment>
<reference evidence="15" key="1">
    <citation type="submission" date="2025-08" db="UniProtKB">
        <authorList>
            <consortium name="RefSeq"/>
        </authorList>
    </citation>
    <scope>IDENTIFICATION</scope>
    <source>
        <tissue evidence="15">Gonad</tissue>
    </source>
</reference>
<comment type="similarity">
    <text evidence="3">Belongs to the Nudix hydrolase family.</text>
</comment>
<dbReference type="PANTHER" id="PTHR12318">
    <property type="entry name" value="TESTOSTERONE-REGULATED PROTEIN RP2"/>
    <property type="match status" value="1"/>
</dbReference>
<proteinExistence type="inferred from homology"/>
<dbReference type="Gene3D" id="3.90.79.10">
    <property type="entry name" value="Nucleoside Triphosphate Pyrophosphohydrolase"/>
    <property type="match status" value="1"/>
</dbReference>
<evidence type="ECO:0000256" key="6">
    <source>
        <dbReference type="ARBA" id="ARBA00022801"/>
    </source>
</evidence>
<keyword evidence="5" id="KW-0479">Metal-binding</keyword>
<keyword evidence="7" id="KW-0460">Magnesium</keyword>
<dbReference type="Proteomes" id="UP000515135">
    <property type="component" value="Unplaced"/>
</dbReference>
<evidence type="ECO:0000256" key="2">
    <source>
        <dbReference type="ARBA" id="ARBA00001946"/>
    </source>
</evidence>
<dbReference type="KEGG" id="bbel:109466933"/>
<evidence type="ECO:0000256" key="3">
    <source>
        <dbReference type="ARBA" id="ARBA00005582"/>
    </source>
</evidence>
<comment type="catalytic activity">
    <reaction evidence="9">
        <text>1-O-hexadecyl-2-acetyl-sn-glycero-3-phosphocholine + H2O = 1-O-hexadecyl-sn-glycero-3-phosphocholine + acetate + H(+)</text>
        <dbReference type="Rhea" id="RHEA:40479"/>
        <dbReference type="ChEBI" id="CHEBI:15377"/>
        <dbReference type="ChEBI" id="CHEBI:15378"/>
        <dbReference type="ChEBI" id="CHEBI:30089"/>
        <dbReference type="ChEBI" id="CHEBI:44811"/>
        <dbReference type="ChEBI" id="CHEBI:64496"/>
    </reaction>
    <physiologicalReaction direction="left-to-right" evidence="9">
        <dbReference type="Rhea" id="RHEA:40480"/>
    </physiologicalReaction>
</comment>
<dbReference type="EC" id="3.1.1.47" evidence="4"/>
<feature type="domain" description="SGNH hydrolase-type esterase" evidence="13">
    <location>
        <begin position="145"/>
        <end position="277"/>
    </location>
</feature>
<dbReference type="SUPFAM" id="SSF52266">
    <property type="entry name" value="SGNH hydrolase"/>
    <property type="match status" value="1"/>
</dbReference>
<evidence type="ECO:0000256" key="1">
    <source>
        <dbReference type="ARBA" id="ARBA00001936"/>
    </source>
</evidence>
<dbReference type="CDD" id="cd18870">
    <property type="entry name" value="NUDIX_AcylCoAdiphos_Nudt19"/>
    <property type="match status" value="1"/>
</dbReference>
<keyword evidence="6" id="KW-0378">Hydrolase</keyword>
<dbReference type="GO" id="GO:0003676">
    <property type="term" value="F:nucleic acid binding"/>
    <property type="evidence" value="ECO:0007669"/>
    <property type="project" value="InterPro"/>
</dbReference>
<dbReference type="GO" id="GO:0016818">
    <property type="term" value="F:hydrolase activity, acting on acid anhydrides, in phosphorus-containing anhydrides"/>
    <property type="evidence" value="ECO:0007669"/>
    <property type="project" value="InterPro"/>
</dbReference>
<dbReference type="AlphaFoldDB" id="A0A6P4YE29"/>
<feature type="non-terminal residue" evidence="15">
    <location>
        <position position="1"/>
    </location>
</feature>
<evidence type="ECO:0000256" key="5">
    <source>
        <dbReference type="ARBA" id="ARBA00022723"/>
    </source>
</evidence>
<dbReference type="InterPro" id="IPR015797">
    <property type="entry name" value="NUDIX_hydrolase-like_dom_sf"/>
</dbReference>
<sequence length="822" mass="93952">VKRILFNVSGEDDCLGFWICPECKVLPSTVKRLKEELSSARKATLDLRSHIAELKQSMSNMLTTLERTTSLSNRLSRLEKALDDRVDAADRATLERTNSTSHTDHSSTALHSNDKEPTPNTEPNKILLIGDSNLKYVNPRGLCDTVVRTRPGRTMRDISQELSVSDLQPYSHIVVHAGTNNLTESDDEQDIAQLEKEAEQLCTTVNSSLPQAKIVFSGICPRADSDLPATKVEPANKVLQKVAEEKRALFVDNEGTFMYRNGQLDTTLYDRDLLHINRNRGASRLISNIREVVPNILSAPSAPRFPENRRGYPRGDTRSDRRQSHGPWGQPPPAPSPLFRGTGRPWEDNRAHMQRDSKRLNMRSRWEQFPAVSTHEDLSSRGHMQSYWQQYPQRNHQGIPGEPPCHFCGERGHTTKVCRHGGPVRCNYCNQLGHKARWSQNEQMLKHMLHITADFGLRFKLRFNEQKSKVMVVGKRLNPLTRWQMGNLSLDECNSYKYLGVHFSRNLKDNIHVTETLKKSNRIVEACKSTIFSHNGFNRFSYGDTLWKNIIVPSVNYSSSIWVGYRISAIRETFEESGVLLVRPWRAMGQAGWPLPASELARWRKRVDGDAREFLQLCNECRCVPDVWSLHEWSNWLTPTIPAMPNRRRYDTAFFICCLDHIPPAARDDREIVKAQWLTPAEVLHDFRQGKHIIPPPQVYELSRLCQLQSLVDLHHFSRERGAKGCERWLPVVFPCEDGQVSALPGDDLYPTRDDPEVLQGRHLSSTVAELRQSASRLHRSEILPGSGLPAWETRCNITPKFGHLSPMQNVFQFVERIQSKL</sequence>
<dbReference type="SUPFAM" id="SSF57756">
    <property type="entry name" value="Retrovirus zinc finger-like domains"/>
    <property type="match status" value="1"/>
</dbReference>
<evidence type="ECO:0000256" key="7">
    <source>
        <dbReference type="ARBA" id="ARBA00022842"/>
    </source>
</evidence>
<feature type="compositionally biased region" description="Basic and acidic residues" evidence="12">
    <location>
        <begin position="306"/>
        <end position="323"/>
    </location>
</feature>
<dbReference type="GeneID" id="109466933"/>
<dbReference type="OrthoDB" id="1695362at2759"/>
<comment type="catalytic activity">
    <reaction evidence="10">
        <text>1-O-hexadecyl-2-acetyl-sn-glycero-3-phosphate + H2O = 1-O-hexadecyl-sn-glycero-3-phosphate + acetate + H(+)</text>
        <dbReference type="Rhea" id="RHEA:41704"/>
        <dbReference type="ChEBI" id="CHEBI:15377"/>
        <dbReference type="ChEBI" id="CHEBI:15378"/>
        <dbReference type="ChEBI" id="CHEBI:30089"/>
        <dbReference type="ChEBI" id="CHEBI:77580"/>
        <dbReference type="ChEBI" id="CHEBI:78385"/>
    </reaction>
    <physiologicalReaction direction="left-to-right" evidence="10">
        <dbReference type="Rhea" id="RHEA:41705"/>
    </physiologicalReaction>
</comment>
<dbReference type="InterPro" id="IPR013830">
    <property type="entry name" value="SGNH_hydro"/>
</dbReference>
<protein>
    <recommendedName>
        <fullName evidence="4">1-alkyl-2-acetylglycerophosphocholine esterase</fullName>
        <ecNumber evidence="4">3.1.1.47</ecNumber>
    </recommendedName>
</protein>
<evidence type="ECO:0000256" key="4">
    <source>
        <dbReference type="ARBA" id="ARBA00013201"/>
    </source>
</evidence>
<keyword evidence="14" id="KW-1185">Reference proteome</keyword>
<dbReference type="GO" id="GO:0005739">
    <property type="term" value="C:mitochondrion"/>
    <property type="evidence" value="ECO:0007669"/>
    <property type="project" value="TreeGrafter"/>
</dbReference>
<dbReference type="RefSeq" id="XP_019620364.1">
    <property type="nucleotide sequence ID" value="XM_019764805.1"/>
</dbReference>
<dbReference type="Gene3D" id="3.40.50.1110">
    <property type="entry name" value="SGNH hydrolase"/>
    <property type="match status" value="1"/>
</dbReference>
<gene>
    <name evidence="15" type="primary">LOC109466933</name>
</gene>
<dbReference type="GO" id="GO:0008270">
    <property type="term" value="F:zinc ion binding"/>
    <property type="evidence" value="ECO:0007669"/>
    <property type="project" value="InterPro"/>
</dbReference>
<dbReference type="GO" id="GO:0003847">
    <property type="term" value="F:1-alkyl-2-acetylglycerophosphocholine esterase activity"/>
    <property type="evidence" value="ECO:0007669"/>
    <property type="project" value="UniProtKB-EC"/>
</dbReference>
<comment type="cofactor">
    <cofactor evidence="1">
        <name>Mn(2+)</name>
        <dbReference type="ChEBI" id="CHEBI:29035"/>
    </cofactor>
</comment>
<dbReference type="InterPro" id="IPR039121">
    <property type="entry name" value="NUDT19"/>
</dbReference>
<organism evidence="14 15">
    <name type="scientific">Branchiostoma belcheri</name>
    <name type="common">Amphioxus</name>
    <dbReference type="NCBI Taxonomy" id="7741"/>
    <lineage>
        <taxon>Eukaryota</taxon>
        <taxon>Metazoa</taxon>
        <taxon>Chordata</taxon>
        <taxon>Cephalochordata</taxon>
        <taxon>Leptocardii</taxon>
        <taxon>Amphioxiformes</taxon>
        <taxon>Branchiostomatidae</taxon>
        <taxon>Branchiostoma</taxon>
    </lineage>
</organism>
<dbReference type="InterPro" id="IPR036514">
    <property type="entry name" value="SGNH_hydro_sf"/>
</dbReference>
<dbReference type="PANTHER" id="PTHR12318:SF0">
    <property type="entry name" value="ACYL-COENZYME A DIPHOSPHATASE NUDT19"/>
    <property type="match status" value="1"/>
</dbReference>
<comment type="catalytic activity">
    <reaction evidence="11">
        <text>a 1-O-alkyl-2-acetyl-sn-glycero-3-phosphocholine + H2O = a 1-O-alkyl-sn-glycero-3-phosphocholine + acetate + H(+)</text>
        <dbReference type="Rhea" id="RHEA:17777"/>
        <dbReference type="ChEBI" id="CHEBI:15377"/>
        <dbReference type="ChEBI" id="CHEBI:15378"/>
        <dbReference type="ChEBI" id="CHEBI:30089"/>
        <dbReference type="ChEBI" id="CHEBI:30909"/>
        <dbReference type="ChEBI" id="CHEBI:36707"/>
        <dbReference type="EC" id="3.1.1.47"/>
    </reaction>
    <physiologicalReaction direction="left-to-right" evidence="11">
        <dbReference type="Rhea" id="RHEA:17778"/>
    </physiologicalReaction>
</comment>
<accession>A0A6P4YE29</accession>
<evidence type="ECO:0000256" key="8">
    <source>
        <dbReference type="ARBA" id="ARBA00023211"/>
    </source>
</evidence>
<evidence type="ECO:0000259" key="13">
    <source>
        <dbReference type="Pfam" id="PF13472"/>
    </source>
</evidence>
<evidence type="ECO:0000256" key="12">
    <source>
        <dbReference type="SAM" id="MobiDB-lite"/>
    </source>
</evidence>
<dbReference type="Gene3D" id="4.10.60.10">
    <property type="entry name" value="Zinc finger, CCHC-type"/>
    <property type="match status" value="1"/>
</dbReference>
<feature type="region of interest" description="Disordered" evidence="12">
    <location>
        <begin position="90"/>
        <end position="124"/>
    </location>
</feature>
<feature type="region of interest" description="Disordered" evidence="12">
    <location>
        <begin position="299"/>
        <end position="349"/>
    </location>
</feature>
<dbReference type="SUPFAM" id="SSF55811">
    <property type="entry name" value="Nudix"/>
    <property type="match status" value="1"/>
</dbReference>
<dbReference type="Pfam" id="PF13472">
    <property type="entry name" value="Lipase_GDSL_2"/>
    <property type="match status" value="1"/>
</dbReference>
<evidence type="ECO:0000313" key="14">
    <source>
        <dbReference type="Proteomes" id="UP000515135"/>
    </source>
</evidence>
<evidence type="ECO:0000313" key="15">
    <source>
        <dbReference type="RefSeq" id="XP_019620364.1"/>
    </source>
</evidence>